<keyword evidence="2" id="KW-1185">Reference proteome</keyword>
<dbReference type="EMBL" id="JASBWS010000014">
    <property type="protein sequence ID" value="KAJ9112763.1"/>
    <property type="molecule type" value="Genomic_DNA"/>
</dbReference>
<name>A0ACC2WLY5_9TREE</name>
<evidence type="ECO:0000313" key="1">
    <source>
        <dbReference type="EMBL" id="KAJ9112763.1"/>
    </source>
</evidence>
<comment type="caution">
    <text evidence="1">The sequence shown here is derived from an EMBL/GenBank/DDBJ whole genome shotgun (WGS) entry which is preliminary data.</text>
</comment>
<accession>A0ACC2WLY5</accession>
<organism evidence="1 2">
    <name type="scientific">Naganishia adeliensis</name>
    <dbReference type="NCBI Taxonomy" id="92952"/>
    <lineage>
        <taxon>Eukaryota</taxon>
        <taxon>Fungi</taxon>
        <taxon>Dikarya</taxon>
        <taxon>Basidiomycota</taxon>
        <taxon>Agaricomycotina</taxon>
        <taxon>Tremellomycetes</taxon>
        <taxon>Filobasidiales</taxon>
        <taxon>Filobasidiaceae</taxon>
        <taxon>Naganishia</taxon>
    </lineage>
</organism>
<proteinExistence type="predicted"/>
<protein>
    <submittedName>
        <fullName evidence="1">Uncharacterized protein</fullName>
    </submittedName>
</protein>
<dbReference type="Proteomes" id="UP001230649">
    <property type="component" value="Unassembled WGS sequence"/>
</dbReference>
<evidence type="ECO:0000313" key="2">
    <source>
        <dbReference type="Proteomes" id="UP001230649"/>
    </source>
</evidence>
<sequence>MANPRQRRKARSGRRGAKPTAPALRRLHNKQNKAPLMKGPKALQDSWDKNKTVLQNYEALGLLSQIPLVSKGSKGKGAAGEEELPESLVSGYGQIIRDAEGNVIDIILPEEPQEEEDDEDKEIPKVEAKTAIAKKLEVISAATNKPVIRHTSNNERDWLISMVQAYGDDTEAMAKDIKRNVWQRTKGEINRMLKKAGGVSKLKAELASRGDAMEQ</sequence>
<gene>
    <name evidence="1" type="ORF">QFC20_002088</name>
</gene>
<reference evidence="1" key="1">
    <citation type="submission" date="2023-04" db="EMBL/GenBank/DDBJ databases">
        <title>Draft Genome sequencing of Naganishia species isolated from polar environments using Oxford Nanopore Technology.</title>
        <authorList>
            <person name="Leo P."/>
            <person name="Venkateswaran K."/>
        </authorList>
    </citation>
    <scope>NUCLEOTIDE SEQUENCE</scope>
    <source>
        <strain evidence="1">MNA-CCFEE 5262</strain>
    </source>
</reference>